<proteinExistence type="evidence at transcript level"/>
<evidence type="ECO:0000313" key="2">
    <source>
        <dbReference type="EMBL" id="JAG91809.1"/>
    </source>
</evidence>
<keyword evidence="1" id="KW-0732">Signal</keyword>
<accession>A0A0C9S3Q2</accession>
<feature type="signal peptide" evidence="1">
    <location>
        <begin position="1"/>
        <end position="20"/>
    </location>
</feature>
<name>A0A0C9S3Q2_AMBAM</name>
<evidence type="ECO:0000256" key="1">
    <source>
        <dbReference type="SAM" id="SignalP"/>
    </source>
</evidence>
<organism evidence="2">
    <name type="scientific">Amblyomma americanum</name>
    <name type="common">Lone star tick</name>
    <dbReference type="NCBI Taxonomy" id="6943"/>
    <lineage>
        <taxon>Eukaryota</taxon>
        <taxon>Metazoa</taxon>
        <taxon>Ecdysozoa</taxon>
        <taxon>Arthropoda</taxon>
        <taxon>Chelicerata</taxon>
        <taxon>Arachnida</taxon>
        <taxon>Acari</taxon>
        <taxon>Parasitiformes</taxon>
        <taxon>Ixodida</taxon>
        <taxon>Ixodoidea</taxon>
        <taxon>Ixodidae</taxon>
        <taxon>Amblyomminae</taxon>
        <taxon>Amblyomma</taxon>
    </lineage>
</organism>
<reference evidence="2" key="1">
    <citation type="journal article" date="2015" name="PLoS ONE">
        <title>An Insight into the Sialome of the Lone Star Tick, Amblyomma americanum, with a Glimpse on Its Time Dependent Gene Expression.</title>
        <authorList>
            <person name="Karim S."/>
            <person name="Ribeiro J.M."/>
        </authorList>
    </citation>
    <scope>NUCLEOTIDE SEQUENCE</scope>
    <source>
        <tissue evidence="2">Salivary gland</tissue>
    </source>
</reference>
<dbReference type="AlphaFoldDB" id="A0A0C9S3Q2"/>
<feature type="chain" id="PRO_5002202558" evidence="1">
    <location>
        <begin position="21"/>
        <end position="109"/>
    </location>
</feature>
<dbReference type="EMBL" id="GBZX01000931">
    <property type="protein sequence ID" value="JAG91809.1"/>
    <property type="molecule type" value="mRNA"/>
</dbReference>
<sequence length="109" mass="12837">MKILYFSLFVSIMWWMQCFGQTSDYSKISPEDKKKLDVVEKLLNSTERLLLLLAKNGSERLLSTKCWTSQRKEIVDRGFRHVIRYRNKSNVITKPPATERCTSAKNDYL</sequence>
<protein>
    <submittedName>
        <fullName evidence="2">Putative secreted protein</fullName>
    </submittedName>
</protein>